<dbReference type="Gene3D" id="3.40.190.10">
    <property type="entry name" value="Periplasmic binding protein-like II"/>
    <property type="match status" value="1"/>
</dbReference>
<protein>
    <submittedName>
        <fullName evidence="7">ABC transporter substrate-binding protein</fullName>
    </submittedName>
</protein>
<comment type="similarity">
    <text evidence="2">Belongs to the bacterial solute-binding protein 5 family.</text>
</comment>
<organism evidence="7 8">
    <name type="scientific">Novosphingobium organovorum</name>
    <dbReference type="NCBI Taxonomy" id="2930092"/>
    <lineage>
        <taxon>Bacteria</taxon>
        <taxon>Pseudomonadati</taxon>
        <taxon>Pseudomonadota</taxon>
        <taxon>Alphaproteobacteria</taxon>
        <taxon>Sphingomonadales</taxon>
        <taxon>Sphingomonadaceae</taxon>
        <taxon>Novosphingobium</taxon>
    </lineage>
</organism>
<keyword evidence="8" id="KW-1185">Reference proteome</keyword>
<dbReference type="PANTHER" id="PTHR30290:SF10">
    <property type="entry name" value="PERIPLASMIC OLIGOPEPTIDE-BINDING PROTEIN-RELATED"/>
    <property type="match status" value="1"/>
</dbReference>
<evidence type="ECO:0000256" key="4">
    <source>
        <dbReference type="ARBA" id="ARBA00022729"/>
    </source>
</evidence>
<accession>A0ABT0BGL3</accession>
<keyword evidence="3" id="KW-0813">Transport</keyword>
<dbReference type="SUPFAM" id="SSF53850">
    <property type="entry name" value="Periplasmic binding protein-like II"/>
    <property type="match status" value="2"/>
</dbReference>
<dbReference type="InterPro" id="IPR000914">
    <property type="entry name" value="SBP_5_dom"/>
</dbReference>
<dbReference type="PANTHER" id="PTHR30290">
    <property type="entry name" value="PERIPLASMIC BINDING COMPONENT OF ABC TRANSPORTER"/>
    <property type="match status" value="1"/>
</dbReference>
<dbReference type="Gene3D" id="3.90.76.10">
    <property type="entry name" value="Dipeptide-binding Protein, Domain 1"/>
    <property type="match status" value="1"/>
</dbReference>
<comment type="subcellular location">
    <subcellularLocation>
        <location evidence="1">Periplasm</location>
    </subcellularLocation>
</comment>
<evidence type="ECO:0000259" key="6">
    <source>
        <dbReference type="Pfam" id="PF00496"/>
    </source>
</evidence>
<reference evidence="7" key="1">
    <citation type="submission" date="2022-03" db="EMBL/GenBank/DDBJ databases">
        <title>Identification of a novel bacterium isolated from mangrove sediments.</title>
        <authorList>
            <person name="Pan X."/>
        </authorList>
    </citation>
    <scope>NUCLEOTIDE SEQUENCE</scope>
    <source>
        <strain evidence="7">B1949</strain>
    </source>
</reference>
<dbReference type="PROSITE" id="PS51257">
    <property type="entry name" value="PROKAR_LIPOPROTEIN"/>
    <property type="match status" value="1"/>
</dbReference>
<dbReference type="EMBL" id="JALHLF010000084">
    <property type="protein sequence ID" value="MCJ2184207.1"/>
    <property type="molecule type" value="Genomic_DNA"/>
</dbReference>
<dbReference type="Gene3D" id="3.10.105.10">
    <property type="entry name" value="Dipeptide-binding Protein, Domain 3"/>
    <property type="match status" value="1"/>
</dbReference>
<evidence type="ECO:0000313" key="7">
    <source>
        <dbReference type="EMBL" id="MCJ2184207.1"/>
    </source>
</evidence>
<gene>
    <name evidence="7" type="ORF">MTR62_16125</name>
</gene>
<evidence type="ECO:0000256" key="1">
    <source>
        <dbReference type="ARBA" id="ARBA00004418"/>
    </source>
</evidence>
<dbReference type="InterPro" id="IPR039424">
    <property type="entry name" value="SBP_5"/>
</dbReference>
<evidence type="ECO:0000256" key="5">
    <source>
        <dbReference type="SAM" id="SignalP"/>
    </source>
</evidence>
<comment type="caution">
    <text evidence="7">The sequence shown here is derived from an EMBL/GenBank/DDBJ whole genome shotgun (WGS) entry which is preliminary data.</text>
</comment>
<dbReference type="RefSeq" id="WP_244022812.1">
    <property type="nucleotide sequence ID" value="NZ_JALHLF010000084.1"/>
</dbReference>
<evidence type="ECO:0000313" key="8">
    <source>
        <dbReference type="Proteomes" id="UP001162881"/>
    </source>
</evidence>
<proteinExistence type="inferred from homology"/>
<name>A0ABT0BGL3_9SPHN</name>
<feature type="chain" id="PRO_5046269851" evidence="5">
    <location>
        <begin position="36"/>
        <end position="415"/>
    </location>
</feature>
<evidence type="ECO:0000256" key="2">
    <source>
        <dbReference type="ARBA" id="ARBA00005695"/>
    </source>
</evidence>
<dbReference type="Pfam" id="PF00496">
    <property type="entry name" value="SBP_bac_5"/>
    <property type="match status" value="1"/>
</dbReference>
<sequence length="415" mass="43269">MFASCTRLADLPRPAILATSACLIAGLLLSGCKQADNSALDVAVIDNPQSPPDAPTAAPGAKTEGASIAQRLVRAATTEGLVSFDAQGRVVPALADRWIITDDGQSYIFRLRDGNWRNGDELTANSARSALLAALKAIRGTALDTDLAGIDEIRVMAGRVIEIRLLRPMPYFLQLLAQPELGLVHDKEGAGPMAIEDGAGAQAADGASAQGAALAAAPAGGPKEVGAKRADARGDGLAQASGAPEIERLVPIEPSRLGLPAVESWARRTRGVTLHELGGAEAVKAFNQGKVDLVLGGRIEDFLLTRDVGILRGTIQLDPVSGLFGLRVMRDTGFLADPANREVLSMAIDRKALIDSFGLGGWTPTTRIVAPGLDEDLGTIGERWGGQSLEERRALAAARVRGWMAAHAQPADGAG</sequence>
<keyword evidence="4 5" id="KW-0732">Signal</keyword>
<feature type="domain" description="Solute-binding protein family 5" evidence="6">
    <location>
        <begin position="90"/>
        <end position="193"/>
    </location>
</feature>
<feature type="signal peptide" evidence="5">
    <location>
        <begin position="1"/>
        <end position="35"/>
    </location>
</feature>
<feature type="non-terminal residue" evidence="7">
    <location>
        <position position="415"/>
    </location>
</feature>
<dbReference type="Proteomes" id="UP001162881">
    <property type="component" value="Unassembled WGS sequence"/>
</dbReference>
<evidence type="ECO:0000256" key="3">
    <source>
        <dbReference type="ARBA" id="ARBA00022448"/>
    </source>
</evidence>